<reference evidence="2" key="1">
    <citation type="submission" date="2019-10" db="EMBL/GenBank/DDBJ databases">
        <title>Conservation and host-specific expression of non-tandemly repeated heterogenous ribosome RNA gene in arbuscular mycorrhizal fungi.</title>
        <authorList>
            <person name="Maeda T."/>
            <person name="Kobayashi Y."/>
            <person name="Nakagawa T."/>
            <person name="Ezawa T."/>
            <person name="Yamaguchi K."/>
            <person name="Bino T."/>
            <person name="Nishimoto Y."/>
            <person name="Shigenobu S."/>
            <person name="Kawaguchi M."/>
        </authorList>
    </citation>
    <scope>NUCLEOTIDE SEQUENCE</scope>
    <source>
        <strain evidence="2">HR1</strain>
    </source>
</reference>
<dbReference type="EMBL" id="BLAL01000357">
    <property type="protein sequence ID" value="GET04941.1"/>
    <property type="molecule type" value="Genomic_DNA"/>
</dbReference>
<comment type="caution">
    <text evidence="2">The sequence shown here is derived from an EMBL/GenBank/DDBJ whole genome shotgun (WGS) entry which is preliminary data.</text>
</comment>
<name>A0A8H3MI57_9GLOM</name>
<sequence>MPKISKQAQHLKKAREIEAQKLVAKRNDIRRKIDKILNDMDEPKLENTLELLTKLNNNNSEIISLDKEDRQRMDLISSIQQLSDKEILAADHFIMTMRYPKGPNEGKLISPYLQNKAHEYVSQSLYKHQASVTTLQETNNKMAIKIRQLQRQNGHLIRRTQSLGAYAGHLQNQKSKHISEIRSLVRQSQKISDTAFKNKIKSIFKINEREYTEVSQLHIATQISQIAHASAFGIMVDESTRGEIKNLVICYQAWNEQKQAPVVITTNLLNISKCNSETVSNSVIESIKKEGLNIMKCTLWTTDNTAYMSSNKNGAIALFNKKTGANSFRIGCGLHIMQIVFNHFEQEAFGILNNAGFSRKPHPYNLLYLAWNLHNGYNSSDKDKPLNINAEITRSLYDKLMGFHYNQYQLPLRSRWGYELRTAKQYLDRYESHVCFARWFISQLNNYNKTPKAYLKDWRLFESWLLNPMLNIQIKCLDNFEMFFADELLEAIDTLSSDEFEKLFDGLENGINKTYEYFEKWMNSWLHLPLVICRLGGDLAQSFANSFRYVILKKTWIKPPTELEMKFARELENDIDCGNNDSYGLQEILLNNKEFNDEFEEFCVADNPLLYNFPYLYNFVKTHIYFIIIHQQQVEGLFNKLDLKTHANMTLSLKQSKLQLASSKIEKENLTEGLEKIRAQRKEQKNIPLQDIQPPQFGAEIASNFFNNLLNM</sequence>
<keyword evidence="1" id="KW-0175">Coiled coil</keyword>
<gene>
    <name evidence="2" type="ORF">RCL2_003123300</name>
</gene>
<proteinExistence type="predicted"/>
<dbReference type="AlphaFoldDB" id="A0A8H3MI57"/>
<accession>A0A8H3MI57</accession>
<dbReference type="Proteomes" id="UP000615446">
    <property type="component" value="Unassembled WGS sequence"/>
</dbReference>
<evidence type="ECO:0000256" key="1">
    <source>
        <dbReference type="SAM" id="Coils"/>
    </source>
</evidence>
<feature type="coiled-coil region" evidence="1">
    <location>
        <begin position="660"/>
        <end position="687"/>
    </location>
</feature>
<organism evidence="2 3">
    <name type="scientific">Rhizophagus clarus</name>
    <dbReference type="NCBI Taxonomy" id="94130"/>
    <lineage>
        <taxon>Eukaryota</taxon>
        <taxon>Fungi</taxon>
        <taxon>Fungi incertae sedis</taxon>
        <taxon>Mucoromycota</taxon>
        <taxon>Glomeromycotina</taxon>
        <taxon>Glomeromycetes</taxon>
        <taxon>Glomerales</taxon>
        <taxon>Glomeraceae</taxon>
        <taxon>Rhizophagus</taxon>
    </lineage>
</organism>
<dbReference type="OrthoDB" id="2309379at2759"/>
<evidence type="ECO:0000313" key="2">
    <source>
        <dbReference type="EMBL" id="GET04941.1"/>
    </source>
</evidence>
<protein>
    <submittedName>
        <fullName evidence="2">Uncharacterized protein</fullName>
    </submittedName>
</protein>
<evidence type="ECO:0000313" key="3">
    <source>
        <dbReference type="Proteomes" id="UP000615446"/>
    </source>
</evidence>